<name>J0CY98_AURST</name>
<accession>J0CY98</accession>
<protein>
    <submittedName>
        <fullName evidence="2">Uncharacterized protein</fullName>
    </submittedName>
</protein>
<dbReference type="KEGG" id="adl:AURDEDRAFT_117119"/>
<sequence>MPGGVARRQIAGYGGITPRTSSRPGSGHEHKRPARTPFELSSLLLTSSHSS</sequence>
<feature type="compositionally biased region" description="Low complexity" evidence="1">
    <location>
        <begin position="40"/>
        <end position="51"/>
    </location>
</feature>
<dbReference type="EMBL" id="JH687866">
    <property type="protein sequence ID" value="EJD36263.1"/>
    <property type="molecule type" value="Genomic_DNA"/>
</dbReference>
<gene>
    <name evidence="2" type="ORF">AURDEDRAFT_117119</name>
</gene>
<dbReference type="InParanoid" id="J0CY98"/>
<proteinExistence type="predicted"/>
<feature type="region of interest" description="Disordered" evidence="1">
    <location>
        <begin position="1"/>
        <end position="51"/>
    </location>
</feature>
<dbReference type="Proteomes" id="UP000006514">
    <property type="component" value="Unassembled WGS sequence"/>
</dbReference>
<evidence type="ECO:0000256" key="1">
    <source>
        <dbReference type="SAM" id="MobiDB-lite"/>
    </source>
</evidence>
<organism evidence="2 3">
    <name type="scientific">Auricularia subglabra (strain TFB-10046 / SS5)</name>
    <name type="common">White-rot fungus</name>
    <name type="synonym">Auricularia delicata (strain TFB10046)</name>
    <dbReference type="NCBI Taxonomy" id="717982"/>
    <lineage>
        <taxon>Eukaryota</taxon>
        <taxon>Fungi</taxon>
        <taxon>Dikarya</taxon>
        <taxon>Basidiomycota</taxon>
        <taxon>Agaricomycotina</taxon>
        <taxon>Agaricomycetes</taxon>
        <taxon>Auriculariales</taxon>
        <taxon>Auriculariaceae</taxon>
        <taxon>Auricularia</taxon>
    </lineage>
</organism>
<reference evidence="3" key="1">
    <citation type="journal article" date="2012" name="Science">
        <title>The Paleozoic origin of enzymatic lignin decomposition reconstructed from 31 fungal genomes.</title>
        <authorList>
            <person name="Floudas D."/>
            <person name="Binder M."/>
            <person name="Riley R."/>
            <person name="Barry K."/>
            <person name="Blanchette R.A."/>
            <person name="Henrissat B."/>
            <person name="Martinez A.T."/>
            <person name="Otillar R."/>
            <person name="Spatafora J.W."/>
            <person name="Yadav J.S."/>
            <person name="Aerts A."/>
            <person name="Benoit I."/>
            <person name="Boyd A."/>
            <person name="Carlson A."/>
            <person name="Copeland A."/>
            <person name="Coutinho P.M."/>
            <person name="de Vries R.P."/>
            <person name="Ferreira P."/>
            <person name="Findley K."/>
            <person name="Foster B."/>
            <person name="Gaskell J."/>
            <person name="Glotzer D."/>
            <person name="Gorecki P."/>
            <person name="Heitman J."/>
            <person name="Hesse C."/>
            <person name="Hori C."/>
            <person name="Igarashi K."/>
            <person name="Jurgens J.A."/>
            <person name="Kallen N."/>
            <person name="Kersten P."/>
            <person name="Kohler A."/>
            <person name="Kuees U."/>
            <person name="Kumar T.K.A."/>
            <person name="Kuo A."/>
            <person name="LaButti K."/>
            <person name="Larrondo L.F."/>
            <person name="Lindquist E."/>
            <person name="Ling A."/>
            <person name="Lombard V."/>
            <person name="Lucas S."/>
            <person name="Lundell T."/>
            <person name="Martin R."/>
            <person name="McLaughlin D.J."/>
            <person name="Morgenstern I."/>
            <person name="Morin E."/>
            <person name="Murat C."/>
            <person name="Nagy L.G."/>
            <person name="Nolan M."/>
            <person name="Ohm R.A."/>
            <person name="Patyshakuliyeva A."/>
            <person name="Rokas A."/>
            <person name="Ruiz-Duenas F.J."/>
            <person name="Sabat G."/>
            <person name="Salamov A."/>
            <person name="Samejima M."/>
            <person name="Schmutz J."/>
            <person name="Slot J.C."/>
            <person name="St John F."/>
            <person name="Stenlid J."/>
            <person name="Sun H."/>
            <person name="Sun S."/>
            <person name="Syed K."/>
            <person name="Tsang A."/>
            <person name="Wiebenga A."/>
            <person name="Young D."/>
            <person name="Pisabarro A."/>
            <person name="Eastwood D.C."/>
            <person name="Martin F."/>
            <person name="Cullen D."/>
            <person name="Grigoriev I.V."/>
            <person name="Hibbett D.S."/>
        </authorList>
    </citation>
    <scope>NUCLEOTIDE SEQUENCE [LARGE SCALE GENOMIC DNA]</scope>
    <source>
        <strain evidence="3">TFB10046</strain>
    </source>
</reference>
<dbReference type="AlphaFoldDB" id="J0CY98"/>
<keyword evidence="3" id="KW-1185">Reference proteome</keyword>
<evidence type="ECO:0000313" key="2">
    <source>
        <dbReference type="EMBL" id="EJD36263.1"/>
    </source>
</evidence>
<evidence type="ECO:0000313" key="3">
    <source>
        <dbReference type="Proteomes" id="UP000006514"/>
    </source>
</evidence>